<name>B0MU37_9BACT</name>
<evidence type="ECO:0000313" key="2">
    <source>
        <dbReference type="Proteomes" id="UP000005819"/>
    </source>
</evidence>
<dbReference type="EMBL" id="ABFK02000016">
    <property type="protein sequence ID" value="EDS04686.1"/>
    <property type="molecule type" value="Genomic_DNA"/>
</dbReference>
<accession>B0MU37</accession>
<reference evidence="1" key="1">
    <citation type="submission" date="2007-10" db="EMBL/GenBank/DDBJ databases">
        <authorList>
            <person name="Fulton L."/>
            <person name="Clifton S."/>
            <person name="Fulton B."/>
            <person name="Xu J."/>
            <person name="Minx P."/>
            <person name="Pepin K.H."/>
            <person name="Johnson M."/>
            <person name="Thiruvilangam P."/>
            <person name="Bhonagiri V."/>
            <person name="Nash W.E."/>
            <person name="Mardis E.R."/>
            <person name="Wilson R.K."/>
        </authorList>
    </citation>
    <scope>NUCLEOTIDE SEQUENCE [LARGE SCALE GENOMIC DNA]</scope>
    <source>
        <strain evidence="1">DSM 17216</strain>
    </source>
</reference>
<organism evidence="1 2">
    <name type="scientific">Alistipes putredinis DSM 17216</name>
    <dbReference type="NCBI Taxonomy" id="445970"/>
    <lineage>
        <taxon>Bacteria</taxon>
        <taxon>Pseudomonadati</taxon>
        <taxon>Bacteroidota</taxon>
        <taxon>Bacteroidia</taxon>
        <taxon>Bacteroidales</taxon>
        <taxon>Rikenellaceae</taxon>
        <taxon>Alistipes</taxon>
    </lineage>
</organism>
<evidence type="ECO:0000313" key="1">
    <source>
        <dbReference type="EMBL" id="EDS04686.1"/>
    </source>
</evidence>
<dbReference type="HOGENOM" id="CLU_3211528_0_0_10"/>
<comment type="caution">
    <text evidence="1">The sequence shown here is derived from an EMBL/GenBank/DDBJ whole genome shotgun (WGS) entry which is preliminary data.</text>
</comment>
<dbReference type="Proteomes" id="UP000005819">
    <property type="component" value="Unassembled WGS sequence"/>
</dbReference>
<proteinExistence type="predicted"/>
<reference evidence="1" key="2">
    <citation type="submission" date="2013-09" db="EMBL/GenBank/DDBJ databases">
        <title>Draft genome sequence of Alistipes putredinis (DSM 17216).</title>
        <authorList>
            <person name="Sudarsanam P."/>
            <person name="Ley R."/>
            <person name="Guruge J."/>
            <person name="Turnbaugh P.J."/>
            <person name="Mahowald M."/>
            <person name="Liep D."/>
            <person name="Gordon J."/>
        </authorList>
    </citation>
    <scope>NUCLEOTIDE SEQUENCE</scope>
    <source>
        <strain evidence="1">DSM 17216</strain>
    </source>
</reference>
<gene>
    <name evidence="1" type="ORF">ALIPUT_00559</name>
</gene>
<protein>
    <submittedName>
        <fullName evidence="1">Uncharacterized protein</fullName>
    </submittedName>
</protein>
<sequence length="44" mass="4897">MTCCLDFLRLGSDFRAGVRIVRSAEVRCKFPDMGPEQVYGGVSE</sequence>
<keyword evidence="2" id="KW-1185">Reference proteome</keyword>
<dbReference type="AlphaFoldDB" id="B0MU37"/>